<keyword evidence="1" id="KW-0479">Metal-binding</keyword>
<dbReference type="EMBL" id="JAINDJ010000004">
    <property type="protein sequence ID" value="KAG9449051.1"/>
    <property type="molecule type" value="Genomic_DNA"/>
</dbReference>
<dbReference type="AlphaFoldDB" id="A0AAV7EMD6"/>
<keyword evidence="5" id="KW-1185">Reference proteome</keyword>
<sequence>MEGIITQYLGREVIDEIFEKYVEIAEEKWDFVAQSEAFSDDFDQEFSTDGTRAKPTVSYPMNGGDGPNSYFHNSQYQGGGVDVSNVLISEAIANNITLEELSSISTFHIADLGCSVGPNTFSVVQNIIGALEHKLLQYPSDDHHHEVPVLDFQVSFNDHFSNDFNTLFSSLPSKGGRRYFAAGVPGSFHGRLFPKASLNFVHSSYALHWLSQVPNEVKDETSPAWNKGKIVSVEANKKVQEAFSAQFAKDMEVFLKARADEVAAGGLMALNLPYTKDPVYVEKASTYRVMRILELALNDMADKGRLDEEKVNSFNLPLHYPYAQEIQNLVEQNGSFTIEKMQPLTSTAMGSSSGLDALESSMMMRAVMERIIAQYFGSETVDEIFEKYVEIAEEKRDFMAQSTPLAETVSERGLVEEWAPSSIVSQRASSIV</sequence>
<name>A0AAV7EMD6_ARIFI</name>
<dbReference type="GO" id="GO:0008168">
    <property type="term" value="F:methyltransferase activity"/>
    <property type="evidence" value="ECO:0007669"/>
    <property type="project" value="InterPro"/>
</dbReference>
<feature type="region of interest" description="Disordered" evidence="3">
    <location>
        <begin position="44"/>
        <end position="63"/>
    </location>
</feature>
<proteinExistence type="predicted"/>
<dbReference type="GO" id="GO:0046872">
    <property type="term" value="F:metal ion binding"/>
    <property type="evidence" value="ECO:0007669"/>
    <property type="project" value="UniProtKB-KW"/>
</dbReference>
<evidence type="ECO:0000256" key="1">
    <source>
        <dbReference type="ARBA" id="ARBA00022723"/>
    </source>
</evidence>
<dbReference type="InterPro" id="IPR005299">
    <property type="entry name" value="MeTrfase_7"/>
</dbReference>
<evidence type="ECO:0000313" key="5">
    <source>
        <dbReference type="Proteomes" id="UP000825729"/>
    </source>
</evidence>
<evidence type="ECO:0000313" key="4">
    <source>
        <dbReference type="EMBL" id="KAG9449051.1"/>
    </source>
</evidence>
<dbReference type="Proteomes" id="UP000825729">
    <property type="component" value="Unassembled WGS sequence"/>
</dbReference>
<dbReference type="SUPFAM" id="SSF53335">
    <property type="entry name" value="S-adenosyl-L-methionine-dependent methyltransferases"/>
    <property type="match status" value="1"/>
</dbReference>
<dbReference type="InterPro" id="IPR029063">
    <property type="entry name" value="SAM-dependent_MTases_sf"/>
</dbReference>
<dbReference type="Gene3D" id="1.10.1200.270">
    <property type="entry name" value="Methyltransferase, alpha-helical capping domain"/>
    <property type="match status" value="1"/>
</dbReference>
<accession>A0AAV7EMD6</accession>
<evidence type="ECO:0000256" key="2">
    <source>
        <dbReference type="ARBA" id="ARBA00022842"/>
    </source>
</evidence>
<evidence type="ECO:0000256" key="3">
    <source>
        <dbReference type="SAM" id="MobiDB-lite"/>
    </source>
</evidence>
<dbReference type="PANTHER" id="PTHR31009">
    <property type="entry name" value="S-ADENOSYL-L-METHIONINE:CARBOXYL METHYLTRANSFERASE FAMILY PROTEIN"/>
    <property type="match status" value="1"/>
</dbReference>
<organism evidence="4 5">
    <name type="scientific">Aristolochia fimbriata</name>
    <name type="common">White veined hardy Dutchman's pipe vine</name>
    <dbReference type="NCBI Taxonomy" id="158543"/>
    <lineage>
        <taxon>Eukaryota</taxon>
        <taxon>Viridiplantae</taxon>
        <taxon>Streptophyta</taxon>
        <taxon>Embryophyta</taxon>
        <taxon>Tracheophyta</taxon>
        <taxon>Spermatophyta</taxon>
        <taxon>Magnoliopsida</taxon>
        <taxon>Magnoliidae</taxon>
        <taxon>Piperales</taxon>
        <taxon>Aristolochiaceae</taxon>
        <taxon>Aristolochia</taxon>
    </lineage>
</organism>
<gene>
    <name evidence="4" type="ORF">H6P81_009016</name>
</gene>
<dbReference type="Pfam" id="PF03492">
    <property type="entry name" value="Methyltransf_7"/>
    <property type="match status" value="1"/>
</dbReference>
<reference evidence="4 5" key="1">
    <citation type="submission" date="2021-07" db="EMBL/GenBank/DDBJ databases">
        <title>The Aristolochia fimbriata genome: insights into angiosperm evolution, floral development and chemical biosynthesis.</title>
        <authorList>
            <person name="Jiao Y."/>
        </authorList>
    </citation>
    <scope>NUCLEOTIDE SEQUENCE [LARGE SCALE GENOMIC DNA]</scope>
    <source>
        <strain evidence="4">IBCAS-2021</strain>
        <tissue evidence="4">Leaf</tissue>
    </source>
</reference>
<comment type="caution">
    <text evidence="4">The sequence shown here is derived from an EMBL/GenBank/DDBJ whole genome shotgun (WGS) entry which is preliminary data.</text>
</comment>
<keyword evidence="2" id="KW-0460">Magnesium</keyword>
<protein>
    <recommendedName>
        <fullName evidence="6">S-adenosylmethionine-dependent methyltransferase</fullName>
    </recommendedName>
</protein>
<evidence type="ECO:0008006" key="6">
    <source>
        <dbReference type="Google" id="ProtNLM"/>
    </source>
</evidence>
<dbReference type="Gene3D" id="3.40.50.150">
    <property type="entry name" value="Vaccinia Virus protein VP39"/>
    <property type="match status" value="1"/>
</dbReference>
<dbReference type="InterPro" id="IPR042086">
    <property type="entry name" value="MeTrfase_capping"/>
</dbReference>